<gene>
    <name evidence="1" type="ORF">CCR94_19265</name>
</gene>
<evidence type="ECO:0000313" key="1">
    <source>
        <dbReference type="EMBL" id="PPQ27806.1"/>
    </source>
</evidence>
<comment type="caution">
    <text evidence="1">The sequence shown here is derived from an EMBL/GenBank/DDBJ whole genome shotgun (WGS) entry which is preliminary data.</text>
</comment>
<dbReference type="CDD" id="cd00298">
    <property type="entry name" value="ACD_sHsps_p23-like"/>
    <property type="match status" value="1"/>
</dbReference>
<proteinExistence type="predicted"/>
<dbReference type="OrthoDB" id="9811615at2"/>
<reference evidence="1 2" key="1">
    <citation type="journal article" date="2018" name="Arch. Microbiol.">
        <title>New insights into the metabolic potential of the phototrophic purple bacterium Rhodopila globiformis DSM 161(T) from its draft genome sequence and evidence for a vanadium-dependent nitrogenase.</title>
        <authorList>
            <person name="Imhoff J.F."/>
            <person name="Rahn T."/>
            <person name="Kunzel S."/>
            <person name="Neulinger S.C."/>
        </authorList>
    </citation>
    <scope>NUCLEOTIDE SEQUENCE [LARGE SCALE GENOMIC DNA]</scope>
    <source>
        <strain evidence="1 2">DSM 16996</strain>
    </source>
</reference>
<dbReference type="SUPFAM" id="SSF49764">
    <property type="entry name" value="HSP20-like chaperones"/>
    <property type="match status" value="1"/>
</dbReference>
<name>A0A2S6MZN5_9HYPH</name>
<evidence type="ECO:0000313" key="2">
    <source>
        <dbReference type="Proteomes" id="UP000239089"/>
    </source>
</evidence>
<dbReference type="InterPro" id="IPR008978">
    <property type="entry name" value="HSP20-like_chaperone"/>
</dbReference>
<accession>A0A2S6MZN5</accession>
<keyword evidence="2" id="KW-1185">Reference proteome</keyword>
<dbReference type="Gene3D" id="2.60.40.790">
    <property type="match status" value="1"/>
</dbReference>
<dbReference type="RefSeq" id="WP_104509459.1">
    <property type="nucleotide sequence ID" value="NZ_JACIGC010000035.1"/>
</dbReference>
<sequence length="176" mass="18526">MTRKTHDPKGPTGFEALNQIGLRLGDLFGAVNATLNEAANLRNGKADGGEGDALRTHVDWNVSVGGVAMGGGSGFASEDAATRAERPQAPTPEAPPREPVHEIFVEADHVLCTFELPGVALEDVALNRAGQTLTLQTTGKAKFLLSVELPKEASAAEPARALRHGILELRFVLGEV</sequence>
<organism evidence="1 2">
    <name type="scientific">Rhodoblastus sphagnicola</name>
    <dbReference type="NCBI Taxonomy" id="333368"/>
    <lineage>
        <taxon>Bacteria</taxon>
        <taxon>Pseudomonadati</taxon>
        <taxon>Pseudomonadota</taxon>
        <taxon>Alphaproteobacteria</taxon>
        <taxon>Hyphomicrobiales</taxon>
        <taxon>Rhodoblastaceae</taxon>
        <taxon>Rhodoblastus</taxon>
    </lineage>
</organism>
<dbReference type="Proteomes" id="UP000239089">
    <property type="component" value="Unassembled WGS sequence"/>
</dbReference>
<dbReference type="AlphaFoldDB" id="A0A2S6MZN5"/>
<dbReference type="EMBL" id="NHSJ01000120">
    <property type="protein sequence ID" value="PPQ27806.1"/>
    <property type="molecule type" value="Genomic_DNA"/>
</dbReference>
<protein>
    <recommendedName>
        <fullName evidence="3">ArsA HSP20-like domain-containing protein</fullName>
    </recommendedName>
</protein>
<evidence type="ECO:0008006" key="3">
    <source>
        <dbReference type="Google" id="ProtNLM"/>
    </source>
</evidence>